<dbReference type="EMBL" id="FNVU01000001">
    <property type="protein sequence ID" value="SEF63639.1"/>
    <property type="molecule type" value="Genomic_DNA"/>
</dbReference>
<feature type="compositionally biased region" description="Basic residues" evidence="1">
    <location>
        <begin position="49"/>
        <end position="60"/>
    </location>
</feature>
<feature type="compositionally biased region" description="Basic and acidic residues" evidence="1">
    <location>
        <begin position="27"/>
        <end position="42"/>
    </location>
</feature>
<evidence type="ECO:0000313" key="3">
    <source>
        <dbReference type="Proteomes" id="UP000236754"/>
    </source>
</evidence>
<dbReference type="Proteomes" id="UP000236754">
    <property type="component" value="Unassembled WGS sequence"/>
</dbReference>
<keyword evidence="3" id="KW-1185">Reference proteome</keyword>
<dbReference type="AlphaFoldDB" id="A0A1H5TLK5"/>
<name>A0A1H5TLK5_9ACTN</name>
<gene>
    <name evidence="2" type="ORF">SAMN05216223_101574</name>
</gene>
<proteinExistence type="predicted"/>
<accession>A0A1H5TLK5</accession>
<feature type="region of interest" description="Disordered" evidence="1">
    <location>
        <begin position="1"/>
        <end position="60"/>
    </location>
</feature>
<evidence type="ECO:0000256" key="1">
    <source>
        <dbReference type="SAM" id="MobiDB-lite"/>
    </source>
</evidence>
<reference evidence="2 3" key="1">
    <citation type="submission" date="2016-10" db="EMBL/GenBank/DDBJ databases">
        <authorList>
            <person name="de Groot N.N."/>
        </authorList>
    </citation>
    <scope>NUCLEOTIDE SEQUENCE [LARGE SCALE GENOMIC DNA]</scope>
    <source>
        <strain evidence="2 3">CGMCC 4.2023</strain>
    </source>
</reference>
<organism evidence="2 3">
    <name type="scientific">Actinacidiphila yanglinensis</name>
    <dbReference type="NCBI Taxonomy" id="310779"/>
    <lineage>
        <taxon>Bacteria</taxon>
        <taxon>Bacillati</taxon>
        <taxon>Actinomycetota</taxon>
        <taxon>Actinomycetes</taxon>
        <taxon>Kitasatosporales</taxon>
        <taxon>Streptomycetaceae</taxon>
        <taxon>Actinacidiphila</taxon>
    </lineage>
</organism>
<feature type="compositionally biased region" description="Basic and acidic residues" evidence="1">
    <location>
        <begin position="10"/>
        <end position="19"/>
    </location>
</feature>
<evidence type="ECO:0000313" key="2">
    <source>
        <dbReference type="EMBL" id="SEF63639.1"/>
    </source>
</evidence>
<protein>
    <submittedName>
        <fullName evidence="2">Uncharacterized protein</fullName>
    </submittedName>
</protein>
<sequence>MAKNRNQNRPQRDHHDERSNQANPANEAHEQHSKSALAEEHVMPAATHVARKQQKKFGHN</sequence>
<dbReference type="RefSeq" id="WP_103883934.1">
    <property type="nucleotide sequence ID" value="NZ_FNVU01000001.1"/>
</dbReference>